<feature type="region of interest" description="Disordered" evidence="1">
    <location>
        <begin position="985"/>
        <end position="1017"/>
    </location>
</feature>
<keyword evidence="3" id="KW-0067">ATP-binding</keyword>
<comment type="caution">
    <text evidence="3">The sequence shown here is derived from an EMBL/GenBank/DDBJ whole genome shotgun (WGS) entry which is preliminary data.</text>
</comment>
<evidence type="ECO:0000256" key="1">
    <source>
        <dbReference type="SAM" id="MobiDB-lite"/>
    </source>
</evidence>
<dbReference type="GO" id="GO:0004386">
    <property type="term" value="F:helicase activity"/>
    <property type="evidence" value="ECO:0007669"/>
    <property type="project" value="UniProtKB-KW"/>
</dbReference>
<evidence type="ECO:0000313" key="4">
    <source>
        <dbReference type="Proteomes" id="UP001072034"/>
    </source>
</evidence>
<dbReference type="Pfam" id="PF04851">
    <property type="entry name" value="ResIII"/>
    <property type="match status" value="1"/>
</dbReference>
<name>A0ABT4IBI9_9ACTO</name>
<dbReference type="PANTHER" id="PTHR47396:SF1">
    <property type="entry name" value="ATP-DEPENDENT HELICASE IRC3-RELATED"/>
    <property type="match status" value="1"/>
</dbReference>
<dbReference type="SMART" id="SM00487">
    <property type="entry name" value="DEXDc"/>
    <property type="match status" value="1"/>
</dbReference>
<dbReference type="InterPro" id="IPR006935">
    <property type="entry name" value="Helicase/UvrB_N"/>
</dbReference>
<feature type="domain" description="Helicase ATP-binding" evidence="2">
    <location>
        <begin position="26"/>
        <end position="262"/>
    </location>
</feature>
<protein>
    <submittedName>
        <fullName evidence="3">DEAD/DEAH box helicase family protein</fullName>
    </submittedName>
</protein>
<dbReference type="InterPro" id="IPR050742">
    <property type="entry name" value="Helicase_Restrict-Modif_Enz"/>
</dbReference>
<keyword evidence="3" id="KW-0547">Nucleotide-binding</keyword>
<dbReference type="CDD" id="cd18785">
    <property type="entry name" value="SF2_C"/>
    <property type="match status" value="1"/>
</dbReference>
<dbReference type="InterPro" id="IPR014001">
    <property type="entry name" value="Helicase_ATP-bd"/>
</dbReference>
<reference evidence="3" key="1">
    <citation type="submission" date="2022-10" db="EMBL/GenBank/DDBJ databases">
        <title>Genome sequence of Actinomyces israelii ATCC 10048.</title>
        <authorList>
            <person name="Watt R.M."/>
            <person name="Tong W.M."/>
        </authorList>
    </citation>
    <scope>NUCLEOTIDE SEQUENCE</scope>
    <source>
        <strain evidence="3">ATCC 10048</strain>
    </source>
</reference>
<evidence type="ECO:0000313" key="3">
    <source>
        <dbReference type="EMBL" id="MCZ0859108.1"/>
    </source>
</evidence>
<dbReference type="RefSeq" id="WP_268918396.1">
    <property type="nucleotide sequence ID" value="NZ_JAPTMY010000039.1"/>
</dbReference>
<feature type="compositionally biased region" description="Pro residues" evidence="1">
    <location>
        <begin position="993"/>
        <end position="1005"/>
    </location>
</feature>
<dbReference type="Proteomes" id="UP001072034">
    <property type="component" value="Unassembled WGS sequence"/>
</dbReference>
<organism evidence="3 4">
    <name type="scientific">Actinomyces israelii</name>
    <dbReference type="NCBI Taxonomy" id="1659"/>
    <lineage>
        <taxon>Bacteria</taxon>
        <taxon>Bacillati</taxon>
        <taxon>Actinomycetota</taxon>
        <taxon>Actinomycetes</taxon>
        <taxon>Actinomycetales</taxon>
        <taxon>Actinomycetaceae</taxon>
        <taxon>Actinomyces</taxon>
    </lineage>
</organism>
<dbReference type="InterPro" id="IPR027417">
    <property type="entry name" value="P-loop_NTPase"/>
</dbReference>
<dbReference type="Gene3D" id="3.40.50.300">
    <property type="entry name" value="P-loop containing nucleotide triphosphate hydrolases"/>
    <property type="match status" value="1"/>
</dbReference>
<keyword evidence="3" id="KW-0378">Hydrolase</keyword>
<sequence length="1017" mass="106537">MTAERPLTPWRLVVPLRGYQADLLARVTPDDGAALHLVAPPGAGKTVLGLALAVRNGRRALVLAPTTVIRAQWAEQAARFLRTPGGGAPAVADRAPEAGEEPADLTVLTYQALSVVDAAGPWEAAARERWLDDLMRDGRTPARAGAWLDALAADNPAAYARGLRSRAAAVRARIDELDDDAVAALLASGARERLDALVAAGVATIVLDECHHLRAHWAVVVHYLRRRLAAAGAAPTLIGLTATEPSSEDRSWRRYHALLGEVDAEVPVPAVVRSGHLAPYRPLAWFTLPTPEETSFLTTAGAELRHRTAQYLLAPDGIDYLLGVVAPGLGADALAPDDPAEGAGRPGRPLAPDDPLLMRALAAGFETDPDLAASAGALLRRTRDYTPTPLSVLLAPLLPELDTLDAAEELRLLARYALDRLLPDPARRDEWDDMRQTLRGFGLHLTDSGIRTGRSPLDVITAASRAKDAAVINILRHELDALGERLRAVVVTDAAEHSAPHRALDVLVGAGGSDGADGPGAAGGAVRCFSAILTDTALRGLHPVLLTASHLRLAHGDEELLERLRARTGLELPDHDDGWSLTVDGSAARSADLVLAVGGLVASGAVRLVVGTRGLLGEGWDCPAVNTLVDLTTVTTAAAVQQLRGRTIRLDTAWPGKVAHNWSVACLVPAGSRLRSTTDLDRLRRKADRIWAVALPEPEPQQAAGEPERAAPVIETGLAGVLTPSQRRALDRLAAGAAPDEVAALNTATLAGLGDRQAERRRWALGAPSGPTPGTPSRTGRALEVVHIRARAGLLRRGTPTVFWTGAARAVLTALGARDGAPAGAGGLLVLTGNERMGAGSGPAASTADDVVLGLDGVDGAASARFADALAELLAPPRRRPRFVLEAAPLTLARSGRPDRLGPVRRALGRLAARGAWGAGRSLHLPVPTALAASRAAMRFFAEAWRRHVGPCRVRLVRDGGDAEALLAGRGAGAHRRVTVRRARRWIETPGGPAEPPGPAGPAGPPGRGGRAGQDEA</sequence>
<dbReference type="PANTHER" id="PTHR47396">
    <property type="entry name" value="TYPE I RESTRICTION ENZYME ECOKI R PROTEIN"/>
    <property type="match status" value="1"/>
</dbReference>
<dbReference type="SUPFAM" id="SSF52540">
    <property type="entry name" value="P-loop containing nucleoside triphosphate hydrolases"/>
    <property type="match status" value="2"/>
</dbReference>
<accession>A0ABT4IBI9</accession>
<keyword evidence="4" id="KW-1185">Reference proteome</keyword>
<evidence type="ECO:0000259" key="2">
    <source>
        <dbReference type="PROSITE" id="PS51192"/>
    </source>
</evidence>
<gene>
    <name evidence="3" type="ORF">OHJ16_13775</name>
</gene>
<dbReference type="EMBL" id="JAPTMY010000039">
    <property type="protein sequence ID" value="MCZ0859108.1"/>
    <property type="molecule type" value="Genomic_DNA"/>
</dbReference>
<feature type="compositionally biased region" description="Gly residues" evidence="1">
    <location>
        <begin position="1006"/>
        <end position="1017"/>
    </location>
</feature>
<keyword evidence="3" id="KW-0347">Helicase</keyword>
<dbReference type="PROSITE" id="PS51192">
    <property type="entry name" value="HELICASE_ATP_BIND_1"/>
    <property type="match status" value="1"/>
</dbReference>
<proteinExistence type="predicted"/>